<evidence type="ECO:0000313" key="3">
    <source>
        <dbReference type="Proteomes" id="UP000461948"/>
    </source>
</evidence>
<feature type="transmembrane region" description="Helical" evidence="1">
    <location>
        <begin position="76"/>
        <end position="94"/>
    </location>
</feature>
<feature type="transmembrane region" description="Helical" evidence="1">
    <location>
        <begin position="15"/>
        <end position="34"/>
    </location>
</feature>
<dbReference type="RefSeq" id="WP_187495361.1">
    <property type="nucleotide sequence ID" value="NZ_CP134747.1"/>
</dbReference>
<keyword evidence="1" id="KW-0472">Membrane</keyword>
<proteinExistence type="predicted"/>
<keyword evidence="1" id="KW-1133">Transmembrane helix</keyword>
<comment type="caution">
    <text evidence="2">The sequence shown here is derived from an EMBL/GenBank/DDBJ whole genome shotgun (WGS) entry which is preliminary data.</text>
</comment>
<evidence type="ECO:0000313" key="2">
    <source>
        <dbReference type="EMBL" id="MSE13842.1"/>
    </source>
</evidence>
<sequence>MRHSFFKRIIKNNKLLVSLTIIVLTFNMVTLFWLRHSGYLTWESLNWSVLRVIALVSALMAALNLYLLLKRDELSFVYLLPASVPWLMAMFWYVCKSVWYWSLPSSPVQYLIFGALGSFFFTLAVVAAMANQHESMDKRI</sequence>
<organism evidence="2 3">
    <name type="scientific">Enterobacter agglomerans</name>
    <name type="common">Erwinia herbicola</name>
    <name type="synonym">Pantoea agglomerans</name>
    <dbReference type="NCBI Taxonomy" id="549"/>
    <lineage>
        <taxon>Bacteria</taxon>
        <taxon>Pseudomonadati</taxon>
        <taxon>Pseudomonadota</taxon>
        <taxon>Gammaproteobacteria</taxon>
        <taxon>Enterobacterales</taxon>
        <taxon>Erwiniaceae</taxon>
        <taxon>Pantoea</taxon>
        <taxon>Pantoea agglomerans group</taxon>
    </lineage>
</organism>
<keyword evidence="1" id="KW-0812">Transmembrane</keyword>
<name>A0A7X2MIG0_ENTAG</name>
<dbReference type="EMBL" id="WKLC01000017">
    <property type="protein sequence ID" value="MSE13842.1"/>
    <property type="molecule type" value="Genomic_DNA"/>
</dbReference>
<feature type="transmembrane region" description="Helical" evidence="1">
    <location>
        <begin position="110"/>
        <end position="130"/>
    </location>
</feature>
<protein>
    <submittedName>
        <fullName evidence="2">Uncharacterized protein</fullName>
    </submittedName>
</protein>
<feature type="transmembrane region" description="Helical" evidence="1">
    <location>
        <begin position="49"/>
        <end position="69"/>
    </location>
</feature>
<dbReference type="AlphaFoldDB" id="A0A7X2MIG0"/>
<gene>
    <name evidence="2" type="ORF">GKC49_01335</name>
</gene>
<accession>A0A7X2MIG0</accession>
<reference evidence="2 3" key="1">
    <citation type="submission" date="2019-11" db="EMBL/GenBank/DDBJ databases">
        <title>Draft Genome Sequence of Plant Growth-Promoting Rhizosphere-Associated Bacteria.</title>
        <authorList>
            <person name="Vasilyev I.Y."/>
            <person name="Radchenko V."/>
            <person name="Ilnitskaya E.V."/>
        </authorList>
    </citation>
    <scope>NUCLEOTIDE SEQUENCE [LARGE SCALE GENOMIC DNA]</scope>
    <source>
        <strain evidence="2 3">VRA_MhP_f</strain>
    </source>
</reference>
<evidence type="ECO:0000256" key="1">
    <source>
        <dbReference type="SAM" id="Phobius"/>
    </source>
</evidence>
<dbReference type="Proteomes" id="UP000461948">
    <property type="component" value="Unassembled WGS sequence"/>
</dbReference>